<dbReference type="InterPro" id="IPR013784">
    <property type="entry name" value="Carb-bd-like_fold"/>
</dbReference>
<dbReference type="eggNOG" id="COG4771">
    <property type="taxonomic scope" value="Bacteria"/>
</dbReference>
<keyword evidence="1" id="KW-0732">Signal</keyword>
<dbReference type="HOGENOM" id="CLU_006298_0_0_0"/>
<evidence type="ECO:0000313" key="3">
    <source>
        <dbReference type="EMBL" id="ADW70617.1"/>
    </source>
</evidence>
<feature type="chain" id="PRO_5003234209" description="TonB-dependent transporter Oar-like beta-barrel domain-containing protein" evidence="1">
    <location>
        <begin position="25"/>
        <end position="1252"/>
    </location>
</feature>
<dbReference type="Proteomes" id="UP000000343">
    <property type="component" value="Chromosome"/>
</dbReference>
<dbReference type="AlphaFoldDB" id="E8X5J0"/>
<keyword evidence="4" id="KW-1185">Reference proteome</keyword>
<dbReference type="InterPro" id="IPR057601">
    <property type="entry name" value="Oar-like_b-barrel"/>
</dbReference>
<feature type="domain" description="TonB-dependent transporter Oar-like beta-barrel" evidence="2">
    <location>
        <begin position="238"/>
        <end position="1235"/>
    </location>
</feature>
<dbReference type="KEGG" id="acm:AciX9_3614"/>
<organism evidence="4">
    <name type="scientific">Granulicella tundricola (strain ATCC BAA-1859 / DSM 23138 / MP5ACTX9)</name>
    <dbReference type="NCBI Taxonomy" id="1198114"/>
    <lineage>
        <taxon>Bacteria</taxon>
        <taxon>Pseudomonadati</taxon>
        <taxon>Acidobacteriota</taxon>
        <taxon>Terriglobia</taxon>
        <taxon>Terriglobales</taxon>
        <taxon>Acidobacteriaceae</taxon>
        <taxon>Granulicella</taxon>
    </lineage>
</organism>
<evidence type="ECO:0000256" key="1">
    <source>
        <dbReference type="SAM" id="SignalP"/>
    </source>
</evidence>
<gene>
    <name evidence="3" type="ordered locus">AciX9_3614</name>
</gene>
<dbReference type="OrthoDB" id="97893at2"/>
<dbReference type="SUPFAM" id="SSF49452">
    <property type="entry name" value="Starch-binding domain-like"/>
    <property type="match status" value="1"/>
</dbReference>
<dbReference type="STRING" id="1198114.AciX9_3614"/>
<feature type="signal peptide" evidence="1">
    <location>
        <begin position="1"/>
        <end position="24"/>
    </location>
</feature>
<sequence>MRKSTLRLALSAATLFAAHGALHAQDSSSMTGLVTDSTGAALPGAVITLRNPSTGAQFTQKTNSRGEYRFANVPPAPSYVATFSHDGFTSIAVNDLALQVGVTRTQDEALAAGTSQEVSVSAGRDVVTINTTDASIGNNIDPTTLVDLPIQARESVAVLFLLQPGVANSSFTGARTDQSSVTLDGMDVNDIAAGSVYGGGGGRITSDAPVDSVQEFRGTVAGLPSGLGTGSGGQFQLVTKGGTNHFHGDLNEYHRDTATEANNWFNKNLTTPVPRTPLIRNQFGGAIGGPIKKDKLFFFFDFNNSRIIQSTNVERVVPLDSFRNGLVSYIRNTDSSTGAACAATSRQNTTPTCIGQLTPAQVQALDPQKIGESTALFNFINSAYPHANDPAYSSADGINTGGYRFNFAEPDFLYNYVGRLDYNLTSKQQVFVRGSITRENSTQSANAFDTTPGTTNPFVDRSYSYVVSHVWQIGQNKVNQFYYGDTIQKFNFPSLLAPTGTTEYGLGGSTNTTSNLFGPYNSYSSQKRRVPIPEFRDDFNWQLGTHNIGFGGTFKFIKTNSQLINDFNSVTLGLGGENLTLDPTVRPTVANGYGVNAIRTAGTTSSAVYDEAFALALGRVASVGSSYNYNAVGIQTPQGTGAVRAYRYFQTELYVGDTYKVRKDLTVTYGLRYQLYSVPYEAHGEQSIQNFTFNNYFAARETQGAAGISGATALAPITYNLGGKANGAAPLYTPSYKDFAPRFAFAYNPSFAPKSVINGSFALVYDRTVINAVNFIQDQSSYLFQNSASTPYGGAGAAAGLGAANPRIGTNLAYTNPNTAPVITKPLSPFIQGGVPVGLADNQFNTIVDPTLKDPYSLTYNLGFQQEMPDHFILKVNYAGRLGRHLLAQADASQLVDFRDPASGQLMSTAFANLTKEVRAGQAYTAQPWFENQAGKGNTVFLANALSSLVSNGDFADYIQALQADGYLGYNVGMASQFAENTFLTNKGTSTYNGLLVTVSKNLSQGLQFDLNYTWSHSMDNVSSNANSISASSGNNFVCDATNPKTCFANSDFDVTTVVNSNFIYQLPFGRGRTFFSNAHTLINEAIGGWSVSGLPAWRSGLSLGTSSNAFVAGYANDAPAFFNGNRADVQAHVKKDPTTGAVYLFGSANASTKAQAEFSGPVGLSFGSRNNLRGPSAFTMDAGLGKVFPLLPNERLNLKFRADFYNILNHPIFNLPNTDITSGSFGQVSSTPTGNSPGAPRVGQFSLRLEF</sequence>
<protein>
    <recommendedName>
        <fullName evidence="2">TonB-dependent transporter Oar-like beta-barrel domain-containing protein</fullName>
    </recommendedName>
</protein>
<evidence type="ECO:0000313" key="4">
    <source>
        <dbReference type="Proteomes" id="UP000000343"/>
    </source>
</evidence>
<dbReference type="Pfam" id="PF13620">
    <property type="entry name" value="CarboxypepD_reg"/>
    <property type="match status" value="1"/>
</dbReference>
<name>E8X5J0_GRATM</name>
<accession>E8X5J0</accession>
<dbReference type="RefSeq" id="WP_013581928.1">
    <property type="nucleotide sequence ID" value="NC_015064.1"/>
</dbReference>
<reference evidence="4" key="1">
    <citation type="submission" date="2011-01" db="EMBL/GenBank/DDBJ databases">
        <title>Complete sequence of chromosome of Acidobacterium sp. MP5ACTX9.</title>
        <authorList>
            <consortium name="US DOE Joint Genome Institute"/>
            <person name="Lucas S."/>
            <person name="Copeland A."/>
            <person name="Lapidus A."/>
            <person name="Cheng J.-F."/>
            <person name="Goodwin L."/>
            <person name="Pitluck S."/>
            <person name="Teshima H."/>
            <person name="Detter J.C."/>
            <person name="Han C."/>
            <person name="Tapia R."/>
            <person name="Land M."/>
            <person name="Hauser L."/>
            <person name="Kyrpides N."/>
            <person name="Ivanova N."/>
            <person name="Ovchinnikova G."/>
            <person name="Pagani I."/>
            <person name="Rawat S.R."/>
            <person name="Mannisto M."/>
            <person name="Haggblom M.M."/>
            <person name="Woyke T."/>
        </authorList>
    </citation>
    <scope>NUCLEOTIDE SEQUENCE [LARGE SCALE GENOMIC DNA]</scope>
    <source>
        <strain evidence="4">MP5ACTX9</strain>
    </source>
</reference>
<dbReference type="Pfam" id="PF25183">
    <property type="entry name" value="OMP_b-brl_4"/>
    <property type="match status" value="1"/>
</dbReference>
<evidence type="ECO:0000259" key="2">
    <source>
        <dbReference type="Pfam" id="PF25183"/>
    </source>
</evidence>
<dbReference type="GO" id="GO:0030246">
    <property type="term" value="F:carbohydrate binding"/>
    <property type="evidence" value="ECO:0007669"/>
    <property type="project" value="InterPro"/>
</dbReference>
<dbReference type="EMBL" id="CP002480">
    <property type="protein sequence ID" value="ADW70617.1"/>
    <property type="molecule type" value="Genomic_DNA"/>
</dbReference>
<dbReference type="SUPFAM" id="SSF56935">
    <property type="entry name" value="Porins"/>
    <property type="match status" value="1"/>
</dbReference>
<dbReference type="Gene3D" id="2.60.40.1120">
    <property type="entry name" value="Carboxypeptidase-like, regulatory domain"/>
    <property type="match status" value="1"/>
</dbReference>
<dbReference type="PaxDb" id="1198114-AciX9_3614"/>
<proteinExistence type="predicted"/>